<accession>X0S2C8</accession>
<reference evidence="1" key="1">
    <citation type="journal article" date="2014" name="Front. Microbiol.">
        <title>High frequency of phylogenetically diverse reductive dehalogenase-homologous genes in deep subseafloor sedimentary metagenomes.</title>
        <authorList>
            <person name="Kawai M."/>
            <person name="Futagami T."/>
            <person name="Toyoda A."/>
            <person name="Takaki Y."/>
            <person name="Nishi S."/>
            <person name="Hori S."/>
            <person name="Arai W."/>
            <person name="Tsubouchi T."/>
            <person name="Morono Y."/>
            <person name="Uchiyama I."/>
            <person name="Ito T."/>
            <person name="Fujiyama A."/>
            <person name="Inagaki F."/>
            <person name="Takami H."/>
        </authorList>
    </citation>
    <scope>NUCLEOTIDE SEQUENCE</scope>
    <source>
        <strain evidence="1">Expedition CK06-06</strain>
    </source>
</reference>
<dbReference type="Gene3D" id="3.30.70.360">
    <property type="match status" value="1"/>
</dbReference>
<evidence type="ECO:0000313" key="1">
    <source>
        <dbReference type="EMBL" id="GAF70082.1"/>
    </source>
</evidence>
<name>X0S2C8_9ZZZZ</name>
<comment type="caution">
    <text evidence="1">The sequence shown here is derived from an EMBL/GenBank/DDBJ whole genome shotgun (WGS) entry which is preliminary data.</text>
</comment>
<organism evidence="1">
    <name type="scientific">marine sediment metagenome</name>
    <dbReference type="NCBI Taxonomy" id="412755"/>
    <lineage>
        <taxon>unclassified sequences</taxon>
        <taxon>metagenomes</taxon>
        <taxon>ecological metagenomes</taxon>
    </lineage>
</organism>
<dbReference type="SUPFAM" id="SSF53187">
    <property type="entry name" value="Zn-dependent exopeptidases"/>
    <property type="match status" value="1"/>
</dbReference>
<evidence type="ECO:0008006" key="2">
    <source>
        <dbReference type="Google" id="ProtNLM"/>
    </source>
</evidence>
<sequence length="227" mass="25485">DGRNDLLIAGLGGGYAEVHIKVPSPQCDGSRLLLYFDEMRTQIKELKRMRAADFASHSCYNSPKIKEMAVRWAEIRLAEEDVTCGTFKVWFYLLPGEEPADFQKKFMSALRNADPSQGEFQVSWMPRPLLPSEVDEAHPFVSVLKEAFQQATGRRPQVGGQVMSDLGFAAHYGDFPCVGFGATRWGADGMPHQPDEYVEVDTVMDCLKTITLAAMAWCGYETQDYRN</sequence>
<protein>
    <recommendedName>
        <fullName evidence="2">Peptidase M20 dimerisation domain-containing protein</fullName>
    </recommendedName>
</protein>
<proteinExistence type="predicted"/>
<gene>
    <name evidence="1" type="ORF">S01H1_05003</name>
</gene>
<dbReference type="Gene3D" id="3.40.630.10">
    <property type="entry name" value="Zn peptidases"/>
    <property type="match status" value="1"/>
</dbReference>
<feature type="non-terminal residue" evidence="1">
    <location>
        <position position="1"/>
    </location>
</feature>
<dbReference type="EMBL" id="BARS01002612">
    <property type="protein sequence ID" value="GAF70082.1"/>
    <property type="molecule type" value="Genomic_DNA"/>
</dbReference>
<dbReference type="AlphaFoldDB" id="X0S2C8"/>